<accession>Z9JFH6</accession>
<organism evidence="1 3">
    <name type="scientific">Xylella taiwanensis</name>
    <dbReference type="NCBI Taxonomy" id="1444770"/>
    <lineage>
        <taxon>Bacteria</taxon>
        <taxon>Pseudomonadati</taxon>
        <taxon>Pseudomonadota</taxon>
        <taxon>Gammaproteobacteria</taxon>
        <taxon>Lysobacterales</taxon>
        <taxon>Lysobacteraceae</taxon>
        <taxon>Xylella</taxon>
    </lineage>
</organism>
<dbReference type="STRING" id="1444770.AF72_12360"/>
<dbReference type="AlphaFoldDB" id="Z9JFH6"/>
<sequence>MIKRAVINLPFGAAVIRFTSQASSALTQHGVCCGCGRSDHRLKAWTVMHLLRYIGLALLQAGAALTPEGGRIALIF</sequence>
<evidence type="ECO:0000313" key="3">
    <source>
        <dbReference type="Proteomes" id="UP000020406"/>
    </source>
</evidence>
<dbReference type="EMBL" id="JAJPPU010000001">
    <property type="protein sequence ID" value="MCD8471905.1"/>
    <property type="molecule type" value="Genomic_DNA"/>
</dbReference>
<keyword evidence="4" id="KW-1185">Reference proteome</keyword>
<dbReference type="RefSeq" id="WP_038272749.1">
    <property type="nucleotide sequence ID" value="NZ_CP053627.1"/>
</dbReference>
<reference evidence="1 3" key="1">
    <citation type="journal article" date="2014" name="Genome Announc.">
        <title>Draft Genome Sequence of Xylella fastidiosa Pear Leaf Scorch Strain in Taiwan.</title>
        <authorList>
            <person name="Su C.C."/>
            <person name="Deng W.L."/>
            <person name="Jan F.J."/>
            <person name="Chang C.J."/>
            <person name="Huang H."/>
            <person name="Chen J."/>
        </authorList>
    </citation>
    <scope>NUCLEOTIDE SEQUENCE [LARGE SCALE GENOMIC DNA]</scope>
    <source>
        <strain evidence="1 3">PLS229</strain>
    </source>
</reference>
<gene>
    <name evidence="1" type="ORF">AF72_12360</name>
    <name evidence="2" type="ORF">LPH55_00065</name>
</gene>
<name>Z9JFH6_9GAMM</name>
<dbReference type="GeneID" id="68901637"/>
<reference evidence="2" key="2">
    <citation type="submission" date="2021-11" db="EMBL/GenBank/DDBJ databases">
        <title>Genome sequence of Xylella taiwanensis PLS432.</title>
        <authorList>
            <person name="Weng L.-W."/>
            <person name="Su C.-C."/>
            <person name="Tsai C.-W."/>
            <person name="Kuo C.-H."/>
        </authorList>
    </citation>
    <scope>NUCLEOTIDE SEQUENCE</scope>
    <source>
        <strain evidence="2">PLS432</strain>
    </source>
</reference>
<dbReference type="KEGG" id="xtw:AB672_10060"/>
<evidence type="ECO:0000313" key="4">
    <source>
        <dbReference type="Proteomes" id="UP001430701"/>
    </source>
</evidence>
<protein>
    <submittedName>
        <fullName evidence="1">Uncharacterized protein</fullName>
    </submittedName>
</protein>
<dbReference type="Proteomes" id="UP001430701">
    <property type="component" value="Unassembled WGS sequence"/>
</dbReference>
<comment type="caution">
    <text evidence="1">The sequence shown here is derived from an EMBL/GenBank/DDBJ whole genome shotgun (WGS) entry which is preliminary data.</text>
</comment>
<dbReference type="Proteomes" id="UP000020406">
    <property type="component" value="Unassembled WGS sequence"/>
</dbReference>
<evidence type="ECO:0000313" key="2">
    <source>
        <dbReference type="EMBL" id="MCD8471905.1"/>
    </source>
</evidence>
<dbReference type="EMBL" id="JDSQ01000030">
    <property type="protein sequence ID" value="EWS77140.1"/>
    <property type="molecule type" value="Genomic_DNA"/>
</dbReference>
<evidence type="ECO:0000313" key="1">
    <source>
        <dbReference type="EMBL" id="EWS77140.1"/>
    </source>
</evidence>
<dbReference type="PATRIC" id="fig|1444770.3.peg.2920"/>
<proteinExistence type="predicted"/>